<sequence>MSYQLSRVRLANVGDRAARFHDVTLDLAAPAAAGGDPLDSILWLRNGGGKSSLLSLFFALVLPLRRDFLGATVKRYLEDYVSDGDTSHTVAEWSDGRGDALFDDGQRLVTGAVYEWEDRRKPADPDRNRDKLKVTYYAFTATPGVLTLDTLPLTEADGRPTDRAGYVRRLRNLAAEYPQQLQLVTTEGRSQWMTALTERHLDPQLFRYQKKMNHSEGGVAELFTFDTPGKFIDLLIDLTVDPGEPDLVAKNLRDVADILAAKPRHQLGAQFCETLAGKLDALAAEHTAATDARDAARDAAENAHTVAASLAAAANLHTATQQRLNGSVPGLLEASREADRERTRLGAISNELLLRAEGFRHIAATAELEKRTALARGAARTVAAWEAVGPLAEQSEAIEQAAELRRQLEAEEEANAPKRDRRDEAALALRTRYRSLQATEAGQDAETTAEATAAAAEGRRLRAEQRSTDSRRATAAARRDTVEQQITAVTTALTGAVAAGDLPSTDTDPSEHVAAVTAKRESATTRLSDVRAARATRIDERSVLAEQRRAATGRRSAWDSERAALATEHGKLANRAATLAANDRLHELLQLDADIPVDLWADPVRLQATLTRAATDADAAVIAAGVDAAEDIRALDALATTGFLPTTRDAQRVTDALTAAGITARPGWDLLRQVLDDGSRTAALRTPALAALAAGVVVTGDDLGPARQVLTDPALTTVAHVPVATAAQLEAAVHAAPAGWAVAAPTAALFDAGAADTDRADRERRGSSREQAILAWTAQARADRELAAELQKLLTDCPAGHLDALATELREAEQAVDRLDGELADLAAQATALDDDDRADAATEMQLSTLLTDLGGRLARLTGLAAQVATLPGLRAELDELIATVTDLTGHAEQLGAEATEQEQLHTAATERAASARATAVRYGEDAAAITLLGGTPAAERAGAGEVTDDISVPLSTLQSRFATADSDWAQVTANSVLADRLARQIAREAEAARQLAGVPTDVLDLAGELLTRPEGQDVRRRADALTAARETASTASEEVGRADAEVKAAEAAVRDAAAVRERERRAAELEREPVDAADAREQAARYAAAATEASTRTTTLAREAEDARAKALEASSFAGVFGQQVQRLRDAAGPAPLDAPEAADSTPLIVGPYLGSTDDAEALVQATLGELNGAKAAAETARGKVSRAAHAVRDAAAKFTGIEDPLKERFLSDDPEQLAEFAAVRAQNLRDRRQVLLGLLADIGKDQALVVTQVAALVTDVFTTLAGAQRHSKLPGSLGEWSDQQFLTIRFTKPGSDDDLRARISAVIEQIVAEGSKPEGLSLLKRCVHEAVAPRGFTVTVLKPNSSLTVEPLDITMLGKYSGGEKLTVCVALYCTLARLRAVNRGQGHVGGTLVLDNPLGTASHVELLRLQRDVAAAHGVQLVFTTGVEDFGAVGQFPNVLRLRNSPGTLRHRRYVTVAARGGSAVDPDGDEPGITGVRVTRTGAPV</sequence>
<dbReference type="EMBL" id="OBDO01000004">
    <property type="protein sequence ID" value="SNX96537.1"/>
    <property type="molecule type" value="Genomic_DNA"/>
</dbReference>
<name>A0A285EC20_9ACTN</name>
<evidence type="ECO:0008006" key="5">
    <source>
        <dbReference type="Google" id="ProtNLM"/>
    </source>
</evidence>
<dbReference type="Proteomes" id="UP000219514">
    <property type="component" value="Unassembled WGS sequence"/>
</dbReference>
<feature type="coiled-coil region" evidence="1">
    <location>
        <begin position="802"/>
        <end position="836"/>
    </location>
</feature>
<evidence type="ECO:0000256" key="1">
    <source>
        <dbReference type="SAM" id="Coils"/>
    </source>
</evidence>
<organism evidence="3 4">
    <name type="scientific">Geodermatophilus sabuli</name>
    <dbReference type="NCBI Taxonomy" id="1564158"/>
    <lineage>
        <taxon>Bacteria</taxon>
        <taxon>Bacillati</taxon>
        <taxon>Actinomycetota</taxon>
        <taxon>Actinomycetes</taxon>
        <taxon>Geodermatophilales</taxon>
        <taxon>Geodermatophilaceae</taxon>
        <taxon>Geodermatophilus</taxon>
    </lineage>
</organism>
<evidence type="ECO:0000313" key="4">
    <source>
        <dbReference type="Proteomes" id="UP000219514"/>
    </source>
</evidence>
<evidence type="ECO:0000256" key="2">
    <source>
        <dbReference type="SAM" id="MobiDB-lite"/>
    </source>
</evidence>
<accession>A0A285EC20</accession>
<gene>
    <name evidence="3" type="ORF">SAMN06893097_104252</name>
</gene>
<dbReference type="RefSeq" id="WP_097206544.1">
    <property type="nucleotide sequence ID" value="NZ_JACHXB010000002.1"/>
</dbReference>
<keyword evidence="4" id="KW-1185">Reference proteome</keyword>
<feature type="region of interest" description="Disordered" evidence="2">
    <location>
        <begin position="457"/>
        <end position="481"/>
    </location>
</feature>
<feature type="compositionally biased region" description="Low complexity" evidence="2">
    <location>
        <begin position="1025"/>
        <end position="1038"/>
    </location>
</feature>
<reference evidence="3 4" key="1">
    <citation type="submission" date="2017-09" db="EMBL/GenBank/DDBJ databases">
        <authorList>
            <person name="Ehlers B."/>
            <person name="Leendertz F.H."/>
        </authorList>
    </citation>
    <scope>NUCLEOTIDE SEQUENCE [LARGE SCALE GENOMIC DNA]</scope>
    <source>
        <strain evidence="3 4">DSM 46844</strain>
    </source>
</reference>
<feature type="region of interest" description="Disordered" evidence="2">
    <location>
        <begin position="1017"/>
        <end position="1044"/>
    </location>
</feature>
<evidence type="ECO:0000313" key="3">
    <source>
        <dbReference type="EMBL" id="SNX96537.1"/>
    </source>
</evidence>
<keyword evidence="1" id="KW-0175">Coiled coil</keyword>
<protein>
    <recommendedName>
        <fullName evidence="5">Chromosome segregation ATPase</fullName>
    </recommendedName>
</protein>
<proteinExistence type="predicted"/>